<keyword evidence="2" id="KW-1185">Reference proteome</keyword>
<dbReference type="PANTHER" id="PTHR47718:SF3">
    <property type="entry name" value="PROTEIN FAR1-RELATED SEQUENCE 5-LIKE"/>
    <property type="match status" value="1"/>
</dbReference>
<dbReference type="Proteomes" id="UP000022910">
    <property type="component" value="Unassembled WGS sequence"/>
</dbReference>
<dbReference type="PANTHER" id="PTHR47718">
    <property type="entry name" value="OS01G0519700 PROTEIN"/>
    <property type="match status" value="1"/>
</dbReference>
<protein>
    <recommendedName>
        <fullName evidence="3">FAR1 domain-containing protein</fullName>
    </recommendedName>
</protein>
<evidence type="ECO:0008006" key="3">
    <source>
        <dbReference type="Google" id="ProtNLM"/>
    </source>
</evidence>
<comment type="caution">
    <text evidence="1">The sequence shown here is derived from an EMBL/GenBank/DDBJ whole genome shotgun (WGS) entry which is preliminary data.</text>
</comment>
<proteinExistence type="predicted"/>
<dbReference type="HOGENOM" id="CLU_115056_0_0_1"/>
<evidence type="ECO:0000313" key="2">
    <source>
        <dbReference type="Proteomes" id="UP000022910"/>
    </source>
</evidence>
<evidence type="ECO:0000313" key="1">
    <source>
        <dbReference type="EMBL" id="EXX63053.1"/>
    </source>
</evidence>
<name>A0A015M868_RHIIW</name>
<dbReference type="EMBL" id="JEMT01024159">
    <property type="protein sequence ID" value="EXX63053.1"/>
    <property type="molecule type" value="Genomic_DNA"/>
</dbReference>
<reference evidence="1 2" key="1">
    <citation type="submission" date="2014-02" db="EMBL/GenBank/DDBJ databases">
        <title>Single nucleus genome sequencing reveals high similarity among nuclei of an endomycorrhizal fungus.</title>
        <authorList>
            <person name="Lin K."/>
            <person name="Geurts R."/>
            <person name="Zhang Z."/>
            <person name="Limpens E."/>
            <person name="Saunders D.G."/>
            <person name="Mu D."/>
            <person name="Pang E."/>
            <person name="Cao H."/>
            <person name="Cha H."/>
            <person name="Lin T."/>
            <person name="Zhou Q."/>
            <person name="Shang Y."/>
            <person name="Li Y."/>
            <person name="Ivanov S."/>
            <person name="Sharma T."/>
            <person name="Velzen R.V."/>
            <person name="Ruijter N.D."/>
            <person name="Aanen D.K."/>
            <person name="Win J."/>
            <person name="Kamoun S."/>
            <person name="Bisseling T."/>
            <person name="Huang S."/>
        </authorList>
    </citation>
    <scope>NUCLEOTIDE SEQUENCE [LARGE SCALE GENOMIC DNA]</scope>
    <source>
        <strain evidence="2">DAOM197198w</strain>
    </source>
</reference>
<sequence length="254" mass="29942">MNEEILEPIVNEDESNLLNNDEHTSLYSGKKFHTLEECENFLDKWSKQQGFHLIKDRVTREAGVVRRRTLICAHSRTYEPHSTKDTTTKKLNCPFFVNISYPKSRNPNGFVFVNKINEHHNHPLNQAMIEFEDRKKFTPEMMDDIKFMTIHCKFGATSQRKFLEGKFPLHPIYSKDLYAAINKFRPTSKSLSNDAAQISNWLDLKKEMDSIWIVIRGWDNDNTLTYLFWMTPSQVENWTRYSDCVINDVTHKTN</sequence>
<accession>A0A015M868</accession>
<gene>
    <name evidence="1" type="ORF">RirG_155930</name>
</gene>
<dbReference type="AlphaFoldDB" id="A0A015M868"/>
<organism evidence="1 2">
    <name type="scientific">Rhizophagus irregularis (strain DAOM 197198w)</name>
    <name type="common">Glomus intraradices</name>
    <dbReference type="NCBI Taxonomy" id="1432141"/>
    <lineage>
        <taxon>Eukaryota</taxon>
        <taxon>Fungi</taxon>
        <taxon>Fungi incertae sedis</taxon>
        <taxon>Mucoromycota</taxon>
        <taxon>Glomeromycotina</taxon>
        <taxon>Glomeromycetes</taxon>
        <taxon>Glomerales</taxon>
        <taxon>Glomeraceae</taxon>
        <taxon>Rhizophagus</taxon>
    </lineage>
</organism>